<keyword evidence="7" id="KW-0238">DNA-binding</keyword>
<keyword evidence="8" id="KW-0804">Transcription</keyword>
<dbReference type="Pfam" id="PF14372">
    <property type="entry name" value="hAT-like_RNase-H"/>
    <property type="match status" value="1"/>
</dbReference>
<dbReference type="InterPro" id="IPR036236">
    <property type="entry name" value="Znf_C2H2_sf"/>
</dbReference>
<organism evidence="13">
    <name type="scientific">Sesamum calycinum</name>
    <dbReference type="NCBI Taxonomy" id="2727403"/>
    <lineage>
        <taxon>Eukaryota</taxon>
        <taxon>Viridiplantae</taxon>
        <taxon>Streptophyta</taxon>
        <taxon>Embryophyta</taxon>
        <taxon>Tracheophyta</taxon>
        <taxon>Spermatophyta</taxon>
        <taxon>Magnoliopsida</taxon>
        <taxon>eudicotyledons</taxon>
        <taxon>Gunneridae</taxon>
        <taxon>Pentapetalae</taxon>
        <taxon>asterids</taxon>
        <taxon>lamiids</taxon>
        <taxon>Lamiales</taxon>
        <taxon>Pedaliaceae</taxon>
        <taxon>Sesamum</taxon>
    </lineage>
</organism>
<reference evidence="13" key="1">
    <citation type="submission" date="2020-06" db="EMBL/GenBank/DDBJ databases">
        <authorList>
            <person name="Li T."/>
            <person name="Hu X."/>
            <person name="Zhang T."/>
            <person name="Song X."/>
            <person name="Zhang H."/>
            <person name="Dai N."/>
            <person name="Sheng W."/>
            <person name="Hou X."/>
            <person name="Wei L."/>
        </authorList>
    </citation>
    <scope>NUCLEOTIDE SEQUENCE</scope>
    <source>
        <strain evidence="13">KEN8</strain>
        <tissue evidence="13">Leaf</tissue>
    </source>
</reference>
<comment type="subcellular location">
    <subcellularLocation>
        <location evidence="1">Nucleus</location>
    </subcellularLocation>
</comment>
<dbReference type="InterPro" id="IPR008906">
    <property type="entry name" value="HATC_C_dom"/>
</dbReference>
<evidence type="ECO:0000256" key="4">
    <source>
        <dbReference type="ARBA" id="ARBA00022771"/>
    </source>
</evidence>
<dbReference type="GO" id="GO:0003677">
    <property type="term" value="F:DNA binding"/>
    <property type="evidence" value="ECO:0007669"/>
    <property type="project" value="UniProtKB-KW"/>
</dbReference>
<evidence type="ECO:0000259" key="12">
    <source>
        <dbReference type="PROSITE" id="PS50808"/>
    </source>
</evidence>
<protein>
    <submittedName>
        <fullName evidence="13">Zinc finger BED domain-containing protein RICESLEEPER 2</fullName>
    </submittedName>
</protein>
<keyword evidence="6" id="KW-0805">Transcription regulation</keyword>
<dbReference type="InterPro" id="IPR003656">
    <property type="entry name" value="Znf_BED"/>
</dbReference>
<name>A0AAW2NVL7_9LAMI</name>
<dbReference type="AlphaFoldDB" id="A0AAW2NVL7"/>
<evidence type="ECO:0000256" key="3">
    <source>
        <dbReference type="ARBA" id="ARBA00022723"/>
    </source>
</evidence>
<evidence type="ECO:0000256" key="8">
    <source>
        <dbReference type="ARBA" id="ARBA00023163"/>
    </source>
</evidence>
<dbReference type="Pfam" id="PF05699">
    <property type="entry name" value="Dimer_Tnp_hAT"/>
    <property type="match status" value="1"/>
</dbReference>
<dbReference type="Pfam" id="PF02892">
    <property type="entry name" value="zf-BED"/>
    <property type="match status" value="1"/>
</dbReference>
<dbReference type="PROSITE" id="PS50808">
    <property type="entry name" value="ZF_BED"/>
    <property type="match status" value="1"/>
</dbReference>
<evidence type="ECO:0000256" key="6">
    <source>
        <dbReference type="ARBA" id="ARBA00023015"/>
    </source>
</evidence>
<evidence type="ECO:0000256" key="9">
    <source>
        <dbReference type="ARBA" id="ARBA00023242"/>
    </source>
</evidence>
<keyword evidence="9" id="KW-0539">Nucleus</keyword>
<evidence type="ECO:0000256" key="11">
    <source>
        <dbReference type="SAM" id="MobiDB-lite"/>
    </source>
</evidence>
<feature type="domain" description="BED-type" evidence="12">
    <location>
        <begin position="49"/>
        <end position="104"/>
    </location>
</feature>
<evidence type="ECO:0000313" key="13">
    <source>
        <dbReference type="EMBL" id="KAL0347624.1"/>
    </source>
</evidence>
<accession>A0AAW2NVL7</accession>
<reference evidence="13" key="2">
    <citation type="journal article" date="2024" name="Plant">
        <title>Genomic evolution and insights into agronomic trait innovations of Sesamum species.</title>
        <authorList>
            <person name="Miao H."/>
            <person name="Wang L."/>
            <person name="Qu L."/>
            <person name="Liu H."/>
            <person name="Sun Y."/>
            <person name="Le M."/>
            <person name="Wang Q."/>
            <person name="Wei S."/>
            <person name="Zheng Y."/>
            <person name="Lin W."/>
            <person name="Duan Y."/>
            <person name="Cao H."/>
            <person name="Xiong S."/>
            <person name="Wang X."/>
            <person name="Wei L."/>
            <person name="Li C."/>
            <person name="Ma Q."/>
            <person name="Ju M."/>
            <person name="Zhao R."/>
            <person name="Li G."/>
            <person name="Mu C."/>
            <person name="Tian Q."/>
            <person name="Mei H."/>
            <person name="Zhang T."/>
            <person name="Gao T."/>
            <person name="Zhang H."/>
        </authorList>
    </citation>
    <scope>NUCLEOTIDE SEQUENCE</scope>
    <source>
        <strain evidence="13">KEN8</strain>
    </source>
</reference>
<dbReference type="SMART" id="SM00614">
    <property type="entry name" value="ZnF_BED"/>
    <property type="match status" value="1"/>
</dbReference>
<dbReference type="GO" id="GO:0005634">
    <property type="term" value="C:nucleus"/>
    <property type="evidence" value="ECO:0007669"/>
    <property type="project" value="UniProtKB-SubCell"/>
</dbReference>
<dbReference type="SUPFAM" id="SSF57667">
    <property type="entry name" value="beta-beta-alpha zinc fingers"/>
    <property type="match status" value="1"/>
</dbReference>
<comment type="caution">
    <text evidence="13">The sequence shown here is derived from an EMBL/GenBank/DDBJ whole genome shotgun (WGS) entry which is preliminary data.</text>
</comment>
<evidence type="ECO:0000256" key="1">
    <source>
        <dbReference type="ARBA" id="ARBA00004123"/>
    </source>
</evidence>
<sequence length="606" mass="69994">MESQPEDTSQPSVRESKTVTESNTEIEMSKDIPDRVEIEETSEDNSKRKRTSEAWNHFKRVKVEGIQFAECNYCKTRLKAPAGYGTTHLHKHYEKVCKKRPRKIDSRQSFLKKNQKVSGEQELGTHIFNQEEARRELASMVILHDYPLSVVDHIGFRRYSTCLQPCFNMISRNTLKGDILKIYKDERTKYYNLLGKIMCRIAITTDMWTSSNNKGFMAVTGHFIDDNWTLQNCILRFLYVPAPHTAEVLADTLFEAVMDWNIDRKVSTITVDNCTINDAMINHLLQKLPTRDMPLDGKVLHMRCCAHILNLIVKDGLDIIGSSIERIRDSVIYWTASPSRVEKFEKTARQVPVNCTKKLCLDCKTRWNSTYLMLETAIIYKDVVPRLNVREKNYKTLPTEEDWVNAIEICGKLKLFHQSPNTVIQDMALSMLSKYDKYWEVCHILMGVAVVLDPRYKMSLVEFFFRKIYHESARFKIDEVRQNCYDLLFDYQSRCCTLNKSSSSIGSLENTMSSDVHSNLNVDDSLDEFEQFVVSKTSGATNLSATSELDMYLEESLLPRARDFDILNWWKTNGVKFPTLQKMARDILAIPVSTLHPSLHLVVVGS</sequence>
<evidence type="ECO:0000256" key="10">
    <source>
        <dbReference type="PROSITE-ProRule" id="PRU00027"/>
    </source>
</evidence>
<keyword evidence="5" id="KW-0862">Zinc</keyword>
<dbReference type="GO" id="GO:0046983">
    <property type="term" value="F:protein dimerization activity"/>
    <property type="evidence" value="ECO:0007669"/>
    <property type="project" value="InterPro"/>
</dbReference>
<dbReference type="InterPro" id="IPR012337">
    <property type="entry name" value="RNaseH-like_sf"/>
</dbReference>
<feature type="compositionally biased region" description="Polar residues" evidence="11">
    <location>
        <begin position="1"/>
        <end position="26"/>
    </location>
</feature>
<comment type="subunit">
    <text evidence="2">Homodimer.</text>
</comment>
<dbReference type="SUPFAM" id="SSF53098">
    <property type="entry name" value="Ribonuclease H-like"/>
    <property type="match status" value="1"/>
</dbReference>
<gene>
    <name evidence="13" type="ORF">Scaly_1778400</name>
</gene>
<dbReference type="EMBL" id="JACGWM010000010">
    <property type="protein sequence ID" value="KAL0347624.1"/>
    <property type="molecule type" value="Genomic_DNA"/>
</dbReference>
<evidence type="ECO:0000256" key="2">
    <source>
        <dbReference type="ARBA" id="ARBA00011738"/>
    </source>
</evidence>
<dbReference type="InterPro" id="IPR025525">
    <property type="entry name" value="hAT-like_transposase_RNase-H"/>
</dbReference>
<evidence type="ECO:0000256" key="5">
    <source>
        <dbReference type="ARBA" id="ARBA00022833"/>
    </source>
</evidence>
<dbReference type="InterPro" id="IPR052035">
    <property type="entry name" value="ZnF_BED_domain_contain"/>
</dbReference>
<dbReference type="GO" id="GO:0008270">
    <property type="term" value="F:zinc ion binding"/>
    <property type="evidence" value="ECO:0007669"/>
    <property type="project" value="UniProtKB-KW"/>
</dbReference>
<proteinExistence type="predicted"/>
<dbReference type="PANTHER" id="PTHR46481">
    <property type="entry name" value="ZINC FINGER BED DOMAIN-CONTAINING PROTEIN 4"/>
    <property type="match status" value="1"/>
</dbReference>
<feature type="region of interest" description="Disordered" evidence="11">
    <location>
        <begin position="1"/>
        <end position="52"/>
    </location>
</feature>
<keyword evidence="4 10" id="KW-0863">Zinc-finger</keyword>
<evidence type="ECO:0000256" key="7">
    <source>
        <dbReference type="ARBA" id="ARBA00023125"/>
    </source>
</evidence>
<feature type="compositionally biased region" description="Basic and acidic residues" evidence="11">
    <location>
        <begin position="27"/>
        <end position="38"/>
    </location>
</feature>
<dbReference type="PANTHER" id="PTHR46481:SF11">
    <property type="entry name" value="ZINC FINGER BED DOMAIN-CONTAINING PROTEIN RICESLEEPER 2-LIKE"/>
    <property type="match status" value="1"/>
</dbReference>
<keyword evidence="3" id="KW-0479">Metal-binding</keyword>